<dbReference type="Proteomes" id="UP001597483">
    <property type="component" value="Unassembled WGS sequence"/>
</dbReference>
<reference evidence="2" key="1">
    <citation type="journal article" date="2019" name="Int. J. Syst. Evol. Microbiol.">
        <title>The Global Catalogue of Microorganisms (GCM) 10K type strain sequencing project: providing services to taxonomists for standard genome sequencing and annotation.</title>
        <authorList>
            <consortium name="The Broad Institute Genomics Platform"/>
            <consortium name="The Broad Institute Genome Sequencing Center for Infectious Disease"/>
            <person name="Wu L."/>
            <person name="Ma J."/>
        </authorList>
    </citation>
    <scope>NUCLEOTIDE SEQUENCE [LARGE SCALE GENOMIC DNA]</scope>
    <source>
        <strain evidence="2">CGMCC 4.7641</strain>
    </source>
</reference>
<accession>A0ABW5GZF5</accession>
<name>A0ABW5GZF5_9PSEU</name>
<evidence type="ECO:0000313" key="2">
    <source>
        <dbReference type="Proteomes" id="UP001597483"/>
    </source>
</evidence>
<sequence length="153" mass="16787">MPKLALEIVKELAEWSSWVPFSSARKTAPRRPGVYLAAEGSSGELIYVGMAGERSDTGVRGRLVRYASGKAIASGLGEAVFDRALADPGWLHARVAEVEDGQPKRAAQWGKLAFERADLHICWSVTSDKSTAATLEKQVLDALKEHALWNRRR</sequence>
<evidence type="ECO:0008006" key="3">
    <source>
        <dbReference type="Google" id="ProtNLM"/>
    </source>
</evidence>
<comment type="caution">
    <text evidence="1">The sequence shown here is derived from an EMBL/GenBank/DDBJ whole genome shotgun (WGS) entry which is preliminary data.</text>
</comment>
<dbReference type="EMBL" id="JBHUKS010000003">
    <property type="protein sequence ID" value="MFD2466281.1"/>
    <property type="molecule type" value="Genomic_DNA"/>
</dbReference>
<protein>
    <recommendedName>
        <fullName evidence="3">GIY-YIG nuclease family protein</fullName>
    </recommendedName>
</protein>
<gene>
    <name evidence="1" type="ORF">ACFSVL_02685</name>
</gene>
<dbReference type="RefSeq" id="WP_378300047.1">
    <property type="nucleotide sequence ID" value="NZ_JBHUKS010000003.1"/>
</dbReference>
<organism evidence="1 2">
    <name type="scientific">Amycolatopsis silviterrae</name>
    <dbReference type="NCBI Taxonomy" id="1656914"/>
    <lineage>
        <taxon>Bacteria</taxon>
        <taxon>Bacillati</taxon>
        <taxon>Actinomycetota</taxon>
        <taxon>Actinomycetes</taxon>
        <taxon>Pseudonocardiales</taxon>
        <taxon>Pseudonocardiaceae</taxon>
        <taxon>Amycolatopsis</taxon>
    </lineage>
</organism>
<evidence type="ECO:0000313" key="1">
    <source>
        <dbReference type="EMBL" id="MFD2466281.1"/>
    </source>
</evidence>
<keyword evidence="2" id="KW-1185">Reference proteome</keyword>
<proteinExistence type="predicted"/>